<feature type="transmembrane region" description="Helical" evidence="1">
    <location>
        <begin position="89"/>
        <end position="113"/>
    </location>
</feature>
<feature type="transmembrane region" description="Helical" evidence="1">
    <location>
        <begin position="59"/>
        <end position="77"/>
    </location>
</feature>
<name>A0A7X6M8U2_9ACTN</name>
<dbReference type="AlphaFoldDB" id="A0A7X6M8U2"/>
<feature type="transmembrane region" description="Helical" evidence="1">
    <location>
        <begin position="29"/>
        <end position="47"/>
    </location>
</feature>
<evidence type="ECO:0000256" key="1">
    <source>
        <dbReference type="SAM" id="Phobius"/>
    </source>
</evidence>
<keyword evidence="1" id="KW-0472">Membrane</keyword>
<proteinExistence type="predicted"/>
<dbReference type="EMBL" id="JAAXPG010000002">
    <property type="protein sequence ID" value="NKY96500.1"/>
    <property type="molecule type" value="Genomic_DNA"/>
</dbReference>
<sequence>MDGHDRESAQRTTTEAARLREHATAAGRWYGGYLLFLGVASAGLLILTDAASPDGFGQGLAAGGWFVTVMLVSVWAQRRRAFPAGAARATALANAVWFGSYLVVVGPLVRWRYQDSPLAWAPAAAAMSMPFAAAALLVGRTGR</sequence>
<organism evidence="2 3">
    <name type="scientific">Nocardiopsis alborubida</name>
    <dbReference type="NCBI Taxonomy" id="146802"/>
    <lineage>
        <taxon>Bacteria</taxon>
        <taxon>Bacillati</taxon>
        <taxon>Actinomycetota</taxon>
        <taxon>Actinomycetes</taxon>
        <taxon>Streptosporangiales</taxon>
        <taxon>Nocardiopsidaceae</taxon>
        <taxon>Nocardiopsis</taxon>
    </lineage>
</organism>
<dbReference type="Proteomes" id="UP000553209">
    <property type="component" value="Unassembled WGS sequence"/>
</dbReference>
<reference evidence="2 3" key="1">
    <citation type="submission" date="2020-04" db="EMBL/GenBank/DDBJ databases">
        <title>MicrobeNet Type strains.</title>
        <authorList>
            <person name="Nicholson A.C."/>
        </authorList>
    </citation>
    <scope>NUCLEOTIDE SEQUENCE [LARGE SCALE GENOMIC DNA]</scope>
    <source>
        <strain evidence="2 3">ATCC 23612</strain>
    </source>
</reference>
<evidence type="ECO:0000313" key="2">
    <source>
        <dbReference type="EMBL" id="NKY96500.1"/>
    </source>
</evidence>
<keyword evidence="3" id="KW-1185">Reference proteome</keyword>
<dbReference type="RefSeq" id="WP_061080054.1">
    <property type="nucleotide sequence ID" value="NZ_JAAXPG010000002.1"/>
</dbReference>
<accession>A0A7X6M8U2</accession>
<comment type="caution">
    <text evidence="2">The sequence shown here is derived from an EMBL/GenBank/DDBJ whole genome shotgun (WGS) entry which is preliminary data.</text>
</comment>
<gene>
    <name evidence="2" type="ORF">HGB44_02260</name>
</gene>
<protein>
    <submittedName>
        <fullName evidence="2">Uncharacterized protein</fullName>
    </submittedName>
</protein>
<feature type="transmembrane region" description="Helical" evidence="1">
    <location>
        <begin position="119"/>
        <end position="139"/>
    </location>
</feature>
<keyword evidence="1" id="KW-1133">Transmembrane helix</keyword>
<keyword evidence="1" id="KW-0812">Transmembrane</keyword>
<evidence type="ECO:0000313" key="3">
    <source>
        <dbReference type="Proteomes" id="UP000553209"/>
    </source>
</evidence>